<dbReference type="PANTHER" id="PTHR43851:SF3">
    <property type="entry name" value="COENZYME Q8"/>
    <property type="match status" value="1"/>
</dbReference>
<protein>
    <submittedName>
        <fullName evidence="1">Uncharacterized protein</fullName>
    </submittedName>
</protein>
<feature type="non-terminal residue" evidence="1">
    <location>
        <position position="1"/>
    </location>
</feature>
<sequence length="150" mass="17234">LLDFGACREYSKSFVDNYIEVIHGAAHNDRDKVLHYSRVLGFLTGHEAKVMETAHVDSVMILGEAFRCNDKFAFGEQDITRRIQSQVPIMLTHRMCPPPEETYSLHRKMSGVFLLVARLNGYVNCKPIFDEIYNNYQYGGTWEDMHAGNL</sequence>
<organism evidence="1 2">
    <name type="scientific">Meganyctiphanes norvegica</name>
    <name type="common">Northern krill</name>
    <name type="synonym">Thysanopoda norvegica</name>
    <dbReference type="NCBI Taxonomy" id="48144"/>
    <lineage>
        <taxon>Eukaryota</taxon>
        <taxon>Metazoa</taxon>
        <taxon>Ecdysozoa</taxon>
        <taxon>Arthropoda</taxon>
        <taxon>Crustacea</taxon>
        <taxon>Multicrustacea</taxon>
        <taxon>Malacostraca</taxon>
        <taxon>Eumalacostraca</taxon>
        <taxon>Eucarida</taxon>
        <taxon>Euphausiacea</taxon>
        <taxon>Euphausiidae</taxon>
        <taxon>Meganyctiphanes</taxon>
    </lineage>
</organism>
<comment type="caution">
    <text evidence="1">The sequence shown here is derived from an EMBL/GenBank/DDBJ whole genome shotgun (WGS) entry which is preliminary data.</text>
</comment>
<gene>
    <name evidence="1" type="ORF">MNOR_LOCUS35836</name>
</gene>
<accession>A0AAV2SF69</accession>
<keyword evidence="2" id="KW-1185">Reference proteome</keyword>
<dbReference type="PANTHER" id="PTHR43851">
    <property type="match status" value="1"/>
</dbReference>
<proteinExistence type="predicted"/>
<dbReference type="GO" id="GO:0006744">
    <property type="term" value="P:ubiquinone biosynthetic process"/>
    <property type="evidence" value="ECO:0007669"/>
    <property type="project" value="TreeGrafter"/>
</dbReference>
<reference evidence="1 2" key="1">
    <citation type="submission" date="2024-05" db="EMBL/GenBank/DDBJ databases">
        <authorList>
            <person name="Wallberg A."/>
        </authorList>
    </citation>
    <scope>NUCLEOTIDE SEQUENCE [LARGE SCALE GENOMIC DNA]</scope>
</reference>
<name>A0AAV2SF69_MEGNR</name>
<dbReference type="EMBL" id="CAXKWB010061700">
    <property type="protein sequence ID" value="CAL4184407.1"/>
    <property type="molecule type" value="Genomic_DNA"/>
</dbReference>
<dbReference type="InterPro" id="IPR051409">
    <property type="entry name" value="Atypical_kinase_ADCK"/>
</dbReference>
<dbReference type="Proteomes" id="UP001497623">
    <property type="component" value="Unassembled WGS sequence"/>
</dbReference>
<evidence type="ECO:0000313" key="2">
    <source>
        <dbReference type="Proteomes" id="UP001497623"/>
    </source>
</evidence>
<evidence type="ECO:0000313" key="1">
    <source>
        <dbReference type="EMBL" id="CAL4184407.1"/>
    </source>
</evidence>
<dbReference type="AlphaFoldDB" id="A0AAV2SF69"/>